<dbReference type="AlphaFoldDB" id="A0AAU7T3C8"/>
<evidence type="ECO:0000256" key="1">
    <source>
        <dbReference type="SAM" id="MobiDB-lite"/>
    </source>
</evidence>
<name>A0AAU7T3C8_9ACTN</name>
<feature type="region of interest" description="Disordered" evidence="1">
    <location>
        <begin position="183"/>
        <end position="205"/>
    </location>
</feature>
<reference evidence="2" key="1">
    <citation type="submission" date="2024-06" db="EMBL/GenBank/DDBJ databases">
        <title>Kribbella sp. strain HUAS MG21 genome sequences.</title>
        <authorList>
            <person name="Mo P."/>
        </authorList>
    </citation>
    <scope>NUCLEOTIDE SEQUENCE</scope>
    <source>
        <strain evidence="2">HUAS MG21</strain>
    </source>
</reference>
<accession>A0AAU7T3C8</accession>
<dbReference type="EMBL" id="CP158165">
    <property type="protein sequence ID" value="XBV21200.1"/>
    <property type="molecule type" value="Genomic_DNA"/>
</dbReference>
<gene>
    <name evidence="2" type="ORF">ABN611_21820</name>
</gene>
<dbReference type="RefSeq" id="WP_350274063.1">
    <property type="nucleotide sequence ID" value="NZ_CP158165.1"/>
</dbReference>
<proteinExistence type="predicted"/>
<feature type="region of interest" description="Disordered" evidence="1">
    <location>
        <begin position="1"/>
        <end position="44"/>
    </location>
</feature>
<organism evidence="2">
    <name type="scientific">Kribbella sp. HUAS MG21</name>
    <dbReference type="NCBI Taxonomy" id="3160966"/>
    <lineage>
        <taxon>Bacteria</taxon>
        <taxon>Bacillati</taxon>
        <taxon>Actinomycetota</taxon>
        <taxon>Actinomycetes</taxon>
        <taxon>Propionibacteriales</taxon>
        <taxon>Kribbellaceae</taxon>
        <taxon>Kribbella</taxon>
    </lineage>
</organism>
<sequence>MSSIVPGPKKKLEEDITAARAGAKPLDASDLNPSAPRPEKLTGLDDWPETLRATIEAEHTRVTALETNRRQTADRAVPALVHGLDTLLSELADHLNTTKPGLFTKPTTPEPNADIAALLGIPPEDLPTTPSRADYRTAQRTIKQLRSHLKDLETTPDHARLTRLTTFLIRLAVVMEAAPTPTTTLTPTALTRFTNNSPDPQRNATFPEKLTTWQQTRQSLTTP</sequence>
<feature type="compositionally biased region" description="Polar residues" evidence="1">
    <location>
        <begin position="192"/>
        <end position="204"/>
    </location>
</feature>
<evidence type="ECO:0000313" key="2">
    <source>
        <dbReference type="EMBL" id="XBV21200.1"/>
    </source>
</evidence>
<protein>
    <submittedName>
        <fullName evidence="2">Uncharacterized protein</fullName>
    </submittedName>
</protein>